<dbReference type="InterPro" id="IPR009053">
    <property type="entry name" value="Prefoldin"/>
</dbReference>
<evidence type="ECO:0000313" key="6">
    <source>
        <dbReference type="EMBL" id="GMG37095.1"/>
    </source>
</evidence>
<dbReference type="Pfam" id="PF01920">
    <property type="entry name" value="Prefoldin_2"/>
    <property type="match status" value="1"/>
</dbReference>
<dbReference type="OrthoDB" id="10250441at2759"/>
<feature type="coiled-coil region" evidence="5">
    <location>
        <begin position="82"/>
        <end position="116"/>
    </location>
</feature>
<dbReference type="GO" id="GO:0006457">
    <property type="term" value="P:protein folding"/>
    <property type="evidence" value="ECO:0007669"/>
    <property type="project" value="UniProtKB-UniRule"/>
</dbReference>
<dbReference type="AlphaFoldDB" id="A0A9W6Z1L3"/>
<gene>
    <name evidence="6" type="ORF">Amon01_000475400</name>
</gene>
<dbReference type="FunFam" id="1.10.287.370:FF:000005">
    <property type="entry name" value="Prefoldin subunit 4"/>
    <property type="match status" value="1"/>
</dbReference>
<evidence type="ECO:0000313" key="7">
    <source>
        <dbReference type="Proteomes" id="UP001165063"/>
    </source>
</evidence>
<dbReference type="EMBL" id="BSXU01002392">
    <property type="protein sequence ID" value="GMG37095.1"/>
    <property type="molecule type" value="Genomic_DNA"/>
</dbReference>
<reference evidence="6" key="1">
    <citation type="submission" date="2023-04" db="EMBL/GenBank/DDBJ databases">
        <title>Ambrosiozyma monospora NBRC 1965.</title>
        <authorList>
            <person name="Ichikawa N."/>
            <person name="Sato H."/>
            <person name="Tonouchi N."/>
        </authorList>
    </citation>
    <scope>NUCLEOTIDE SEQUENCE</scope>
    <source>
        <strain evidence="6">NBRC 1965</strain>
    </source>
</reference>
<proteinExistence type="inferred from homology"/>
<feature type="coiled-coil region" evidence="5">
    <location>
        <begin position="25"/>
        <end position="52"/>
    </location>
</feature>
<dbReference type="InterPro" id="IPR002777">
    <property type="entry name" value="PFD_beta-like"/>
</dbReference>
<comment type="similarity">
    <text evidence="1 4">Belongs to the prefoldin subunit beta family.</text>
</comment>
<evidence type="ECO:0000256" key="2">
    <source>
        <dbReference type="ARBA" id="ARBA00023186"/>
    </source>
</evidence>
<dbReference type="PIRSF" id="PIRSF016477">
    <property type="entry name" value="Prefoldin_subunit_4"/>
    <property type="match status" value="1"/>
</dbReference>
<dbReference type="PANTHER" id="PTHR21100:SF9">
    <property type="entry name" value="PREFOLDIN SUBUNIT 4"/>
    <property type="match status" value="1"/>
</dbReference>
<dbReference type="Proteomes" id="UP001165063">
    <property type="component" value="Unassembled WGS sequence"/>
</dbReference>
<dbReference type="CDD" id="cd23165">
    <property type="entry name" value="Prefoldin_4"/>
    <property type="match status" value="1"/>
</dbReference>
<dbReference type="GO" id="GO:0051082">
    <property type="term" value="F:unfolded protein binding"/>
    <property type="evidence" value="ECO:0007669"/>
    <property type="project" value="InterPro"/>
</dbReference>
<dbReference type="GO" id="GO:0016272">
    <property type="term" value="C:prefoldin complex"/>
    <property type="evidence" value="ECO:0007669"/>
    <property type="project" value="UniProtKB-UniRule"/>
</dbReference>
<organism evidence="6 7">
    <name type="scientific">Ambrosiozyma monospora</name>
    <name type="common">Yeast</name>
    <name type="synonym">Endomycopsis monosporus</name>
    <dbReference type="NCBI Taxonomy" id="43982"/>
    <lineage>
        <taxon>Eukaryota</taxon>
        <taxon>Fungi</taxon>
        <taxon>Dikarya</taxon>
        <taxon>Ascomycota</taxon>
        <taxon>Saccharomycotina</taxon>
        <taxon>Pichiomycetes</taxon>
        <taxon>Pichiales</taxon>
        <taxon>Pichiaceae</taxon>
        <taxon>Ambrosiozyma</taxon>
    </lineage>
</organism>
<dbReference type="GO" id="GO:0005737">
    <property type="term" value="C:cytoplasm"/>
    <property type="evidence" value="ECO:0007669"/>
    <property type="project" value="TreeGrafter"/>
</dbReference>
<name>A0A9W6Z1L3_AMBMO</name>
<dbReference type="Gene3D" id="1.10.287.370">
    <property type="match status" value="1"/>
</dbReference>
<dbReference type="SUPFAM" id="SSF46579">
    <property type="entry name" value="Prefoldin"/>
    <property type="match status" value="1"/>
</dbReference>
<keyword evidence="7" id="KW-1185">Reference proteome</keyword>
<dbReference type="InterPro" id="IPR016661">
    <property type="entry name" value="PFDN4"/>
</dbReference>
<protein>
    <recommendedName>
        <fullName evidence="4">Prefoldin subunit 4</fullName>
    </recommendedName>
</protein>
<dbReference type="PANTHER" id="PTHR21100">
    <property type="entry name" value="PREFOLDIN SUBUNIT 4"/>
    <property type="match status" value="1"/>
</dbReference>
<evidence type="ECO:0000256" key="5">
    <source>
        <dbReference type="SAM" id="Coils"/>
    </source>
</evidence>
<keyword evidence="2 4" id="KW-0143">Chaperone</keyword>
<comment type="function">
    <text evidence="3 4">Binds specifically to cytosolic chaperonin (c-CPN) and transfers target proteins to it. Binds to nascent polypeptide chain and promotes folding in an environment in which there are many competing pathways for nonnative proteins.</text>
</comment>
<sequence length="129" mass="15046">MELLPEGQTNNTQVTFDDQQKINQFSTLISRKDLLSAELEEYKKEKDYLDDLSLEIELIDEDEKLNYKIGDTFVLMKQSDIVERLEKDVEIMDGKIEVLESQVEQLDDLLASLKKLLYVKFGNAINLER</sequence>
<evidence type="ECO:0000256" key="4">
    <source>
        <dbReference type="PIRNR" id="PIRNR016477"/>
    </source>
</evidence>
<comment type="subunit">
    <text evidence="4">Heterohexamer of two PFD-alpha type and four PFD-beta type subunits.</text>
</comment>
<evidence type="ECO:0000256" key="1">
    <source>
        <dbReference type="ARBA" id="ARBA00008045"/>
    </source>
</evidence>
<keyword evidence="5" id="KW-0175">Coiled coil</keyword>
<evidence type="ECO:0000256" key="3">
    <source>
        <dbReference type="ARBA" id="ARBA00024667"/>
    </source>
</evidence>
<accession>A0A9W6Z1L3</accession>
<comment type="caution">
    <text evidence="6">The sequence shown here is derived from an EMBL/GenBank/DDBJ whole genome shotgun (WGS) entry which is preliminary data.</text>
</comment>